<sequence length="118" mass="13159">MMGTELAVKRVRRSYSKQFKSEVVAECKAGDRSVSSVALKYGMNANIVHKWLRLAEAGQLAMATPSFIPIAAPSRATSMPALRQDIQIDVARGDTRIIVRWPLEDAVGCATWLRDWLR</sequence>
<accession>A0ABX9ZH74</accession>
<gene>
    <name evidence="1" type="ORF">EJE83_25505</name>
</gene>
<keyword evidence="2" id="KW-1185">Reference proteome</keyword>
<dbReference type="InterPro" id="IPR010921">
    <property type="entry name" value="Trp_repressor/repl_initiator"/>
</dbReference>
<organism evidence="1 2">
    <name type="scientific">Pandoraea apista</name>
    <dbReference type="NCBI Taxonomy" id="93218"/>
    <lineage>
        <taxon>Bacteria</taxon>
        <taxon>Pseudomonadati</taxon>
        <taxon>Pseudomonadota</taxon>
        <taxon>Betaproteobacteria</taxon>
        <taxon>Burkholderiales</taxon>
        <taxon>Burkholderiaceae</taxon>
        <taxon>Pandoraea</taxon>
    </lineage>
</organism>
<comment type="caution">
    <text evidence="1">The sequence shown here is derived from an EMBL/GenBank/DDBJ whole genome shotgun (WGS) entry which is preliminary data.</text>
</comment>
<evidence type="ECO:0000313" key="1">
    <source>
        <dbReference type="EMBL" id="RSK73689.1"/>
    </source>
</evidence>
<dbReference type="EMBL" id="RWHX01000103">
    <property type="protein sequence ID" value="RSK73689.1"/>
    <property type="molecule type" value="Genomic_DNA"/>
</dbReference>
<reference evidence="1 2" key="1">
    <citation type="submission" date="2018-12" db="EMBL/GenBank/DDBJ databases">
        <title>Whole genome sequence of a Pandoraea apista isolate from a patient with cystic fibrosis.</title>
        <authorList>
            <person name="Kenna D.T."/>
            <person name="Turton J.F."/>
        </authorList>
    </citation>
    <scope>NUCLEOTIDE SEQUENCE [LARGE SCALE GENOMIC DNA]</scope>
    <source>
        <strain evidence="1 2">Pa13324</strain>
    </source>
</reference>
<dbReference type="RefSeq" id="WP_107338545.1">
    <property type="nucleotide sequence ID" value="NZ_PYYA01000069.1"/>
</dbReference>
<dbReference type="InterPro" id="IPR002514">
    <property type="entry name" value="Transposase_8"/>
</dbReference>
<evidence type="ECO:0000313" key="2">
    <source>
        <dbReference type="Proteomes" id="UP000270216"/>
    </source>
</evidence>
<dbReference type="SUPFAM" id="SSF48295">
    <property type="entry name" value="TrpR-like"/>
    <property type="match status" value="1"/>
</dbReference>
<protein>
    <submittedName>
        <fullName evidence="1">Transposase</fullName>
    </submittedName>
</protein>
<dbReference type="Proteomes" id="UP000270216">
    <property type="component" value="Unassembled WGS sequence"/>
</dbReference>
<proteinExistence type="predicted"/>
<dbReference type="Pfam" id="PF01527">
    <property type="entry name" value="HTH_Tnp_1"/>
    <property type="match status" value="1"/>
</dbReference>
<name>A0ABX9ZH74_9BURK</name>
<dbReference type="NCBIfam" id="NF047595">
    <property type="entry name" value="IS66_ISRel24_TnpA"/>
    <property type="match status" value="1"/>
</dbReference>
<dbReference type="Gene3D" id="1.10.10.60">
    <property type="entry name" value="Homeodomain-like"/>
    <property type="match status" value="1"/>
</dbReference>